<dbReference type="EMBL" id="JAUDBR010000011">
    <property type="protein sequence ID" value="MDM8076995.1"/>
    <property type="molecule type" value="Genomic_DNA"/>
</dbReference>
<accession>A0ABT7U0V0</accession>
<keyword evidence="3" id="KW-1185">Reference proteome</keyword>
<comment type="caution">
    <text evidence="2">The sequence shown here is derived from an EMBL/GenBank/DDBJ whole genome shotgun (WGS) entry which is preliminary data.</text>
</comment>
<sequence>MTVMIDIMTLAAEIKIAATEVGADSKGILSIGRRVRICAAMIDTQDAERSYRLRISLQKECVRHVQHLWAASFPNNPSLENMLTLAHQVVERQVSADRAEIEAHRFFQSLDRAATNPANYCAIMVADAARKLVASTCYRDLYADIDDTIEDDDELLPDSLDCSYACACAVAGGINWRPADEVDVEARRAFWMWYLNEAIPSVLNN</sequence>
<evidence type="ECO:0000259" key="1">
    <source>
        <dbReference type="Pfam" id="PF14423"/>
    </source>
</evidence>
<dbReference type="Proteomes" id="UP001529257">
    <property type="component" value="Unassembled WGS sequence"/>
</dbReference>
<evidence type="ECO:0000313" key="3">
    <source>
        <dbReference type="Proteomes" id="UP001529257"/>
    </source>
</evidence>
<name>A0ABT7U0V0_ACTVI</name>
<evidence type="ECO:0000313" key="2">
    <source>
        <dbReference type="EMBL" id="MDM8076995.1"/>
    </source>
</evidence>
<feature type="domain" description="Immunity protein Imm5" evidence="1">
    <location>
        <begin position="14"/>
        <end position="200"/>
    </location>
</feature>
<gene>
    <name evidence="2" type="ORF">QUV91_08020</name>
</gene>
<dbReference type="Pfam" id="PF14423">
    <property type="entry name" value="Imm5"/>
    <property type="match status" value="1"/>
</dbReference>
<organism evidence="2 3">
    <name type="scientific">Actinomyces viscosus</name>
    <dbReference type="NCBI Taxonomy" id="1656"/>
    <lineage>
        <taxon>Bacteria</taxon>
        <taxon>Bacillati</taxon>
        <taxon>Actinomycetota</taxon>
        <taxon>Actinomycetes</taxon>
        <taxon>Actinomycetales</taxon>
        <taxon>Actinomycetaceae</taxon>
        <taxon>Actinomyces</taxon>
    </lineage>
</organism>
<reference evidence="3" key="1">
    <citation type="submission" date="2023-06" db="EMBL/GenBank/DDBJ databases">
        <title>Identification and characterization of horizontal gene transfer across gut microbiota members of farm animals based on homology search.</title>
        <authorList>
            <person name="Zeman M."/>
            <person name="Kubasova T."/>
            <person name="Jahodarova E."/>
            <person name="Nykrynova M."/>
            <person name="Rychlik I."/>
        </authorList>
    </citation>
    <scope>NUCLEOTIDE SEQUENCE [LARGE SCALE GENOMIC DNA]</scope>
    <source>
        <strain evidence="3">ET81</strain>
    </source>
</reference>
<proteinExistence type="predicted"/>
<protein>
    <submittedName>
        <fullName evidence="2">Imm5 family immunity protein</fullName>
    </submittedName>
</protein>
<dbReference type="InterPro" id="IPR025675">
    <property type="entry name" value="Imm5"/>
</dbReference>